<protein>
    <submittedName>
        <fullName evidence="1">Uncharacterized protein</fullName>
    </submittedName>
</protein>
<organism evidence="1 2">
    <name type="scientific">Moniliophthora roreri (strain MCA 2997)</name>
    <name type="common">Cocoa frosty pod rot fungus</name>
    <name type="synonym">Crinipellis roreri</name>
    <dbReference type="NCBI Taxonomy" id="1381753"/>
    <lineage>
        <taxon>Eukaryota</taxon>
        <taxon>Fungi</taxon>
        <taxon>Dikarya</taxon>
        <taxon>Basidiomycota</taxon>
        <taxon>Agaricomycotina</taxon>
        <taxon>Agaricomycetes</taxon>
        <taxon>Agaricomycetidae</taxon>
        <taxon>Agaricales</taxon>
        <taxon>Marasmiineae</taxon>
        <taxon>Marasmiaceae</taxon>
        <taxon>Moniliophthora</taxon>
    </lineage>
</organism>
<proteinExistence type="predicted"/>
<dbReference type="Proteomes" id="UP000017559">
    <property type="component" value="Unassembled WGS sequence"/>
</dbReference>
<dbReference type="KEGG" id="mrr:Moror_11499"/>
<sequence length="104" mass="11986">MIGINGFLHTRLLASLNPRTIELEIFKTGCIEYRRSTLSSSFNRRKAGSLEEVAWKWRGFYLVPGWYVWKIIHAGSKAPKVDITDEKLLHYEGRKSCASTRLTL</sequence>
<keyword evidence="2" id="KW-1185">Reference proteome</keyword>
<evidence type="ECO:0000313" key="2">
    <source>
        <dbReference type="Proteomes" id="UP000017559"/>
    </source>
</evidence>
<dbReference type="EMBL" id="AWSO01001379">
    <property type="protein sequence ID" value="ESK84039.1"/>
    <property type="molecule type" value="Genomic_DNA"/>
</dbReference>
<reference evidence="1 2" key="1">
    <citation type="journal article" date="2014" name="BMC Genomics">
        <title>Genome and secretome analysis of the hemibiotrophic fungal pathogen, Moniliophthora roreri, which causes frosty pod rot disease of cacao: mechanisms of the biotrophic and necrotrophic phases.</title>
        <authorList>
            <person name="Meinhardt L.W."/>
            <person name="Costa G.G.L."/>
            <person name="Thomazella D.P.T."/>
            <person name="Teixeira P.J.P.L."/>
            <person name="Carazzolle M.F."/>
            <person name="Schuster S.C."/>
            <person name="Carlson J.E."/>
            <person name="Guiltinan M.J."/>
            <person name="Mieczkowski P."/>
            <person name="Farmer A."/>
            <person name="Ramaraj T."/>
            <person name="Crozier J."/>
            <person name="Davis R.E."/>
            <person name="Shao J."/>
            <person name="Melnick R.L."/>
            <person name="Pereira G.A.G."/>
            <person name="Bailey B.A."/>
        </authorList>
    </citation>
    <scope>NUCLEOTIDE SEQUENCE [LARGE SCALE GENOMIC DNA]</scope>
    <source>
        <strain evidence="1 2">MCA 2997</strain>
    </source>
</reference>
<comment type="caution">
    <text evidence="1">The sequence shown here is derived from an EMBL/GenBank/DDBJ whole genome shotgun (WGS) entry which is preliminary data.</text>
</comment>
<gene>
    <name evidence="1" type="ORF">Moror_11499</name>
</gene>
<name>V2XXA1_MONRO</name>
<dbReference type="HOGENOM" id="CLU_2250780_0_0_1"/>
<evidence type="ECO:0000313" key="1">
    <source>
        <dbReference type="EMBL" id="ESK84039.1"/>
    </source>
</evidence>
<accession>V2XXA1</accession>
<dbReference type="AlphaFoldDB" id="V2XXA1"/>